<evidence type="ECO:0000256" key="7">
    <source>
        <dbReference type="ARBA" id="ARBA00023004"/>
    </source>
</evidence>
<dbReference type="InterPro" id="IPR017972">
    <property type="entry name" value="Cyt_P450_CS"/>
</dbReference>
<dbReference type="SUPFAM" id="SSF48264">
    <property type="entry name" value="Cytochrome P450"/>
    <property type="match status" value="1"/>
</dbReference>
<dbReference type="GO" id="GO:0016705">
    <property type="term" value="F:oxidoreductase activity, acting on paired donors, with incorporation or reduction of molecular oxygen"/>
    <property type="evidence" value="ECO:0007669"/>
    <property type="project" value="InterPro"/>
</dbReference>
<keyword evidence="7 9" id="KW-0408">Iron</keyword>
<dbReference type="Proteomes" id="UP000019374">
    <property type="component" value="Unassembled WGS sequence"/>
</dbReference>
<dbReference type="PANTHER" id="PTHR46206">
    <property type="entry name" value="CYTOCHROME P450"/>
    <property type="match status" value="1"/>
</dbReference>
<protein>
    <submittedName>
        <fullName evidence="12">Ent-kaurene oxidase</fullName>
    </submittedName>
</protein>
<keyword evidence="6 10" id="KW-0560">Oxidoreductase</keyword>
<dbReference type="Gene3D" id="1.10.630.10">
    <property type="entry name" value="Cytochrome P450"/>
    <property type="match status" value="1"/>
</dbReference>
<feature type="compositionally biased region" description="Polar residues" evidence="11">
    <location>
        <begin position="41"/>
        <end position="50"/>
    </location>
</feature>
<dbReference type="PRINTS" id="PR00463">
    <property type="entry name" value="EP450I"/>
</dbReference>
<comment type="cofactor">
    <cofactor evidence="1 9">
        <name>heme</name>
        <dbReference type="ChEBI" id="CHEBI:30413"/>
    </cofactor>
</comment>
<proteinExistence type="inferred from homology"/>
<evidence type="ECO:0000256" key="2">
    <source>
        <dbReference type="ARBA" id="ARBA00004167"/>
    </source>
</evidence>
<keyword evidence="5 9" id="KW-0479">Metal-binding</keyword>
<comment type="subcellular location">
    <subcellularLocation>
        <location evidence="2">Membrane</location>
        <topology evidence="2">Single-pass membrane protein</topology>
    </subcellularLocation>
</comment>
<evidence type="ECO:0000256" key="10">
    <source>
        <dbReference type="RuleBase" id="RU000461"/>
    </source>
</evidence>
<dbReference type="GO" id="GO:0004497">
    <property type="term" value="F:monooxygenase activity"/>
    <property type="evidence" value="ECO:0007669"/>
    <property type="project" value="UniProtKB-KW"/>
</dbReference>
<dbReference type="AlphaFoldDB" id="T5A9H4"/>
<evidence type="ECO:0000256" key="5">
    <source>
        <dbReference type="ARBA" id="ARBA00022723"/>
    </source>
</evidence>
<dbReference type="HOGENOM" id="CLU_022195_0_0_1"/>
<dbReference type="OrthoDB" id="1844152at2759"/>
<feature type="binding site" description="axial binding residue" evidence="9">
    <location>
        <position position="500"/>
    </location>
    <ligand>
        <name>heme</name>
        <dbReference type="ChEBI" id="CHEBI:30413"/>
    </ligand>
    <ligandPart>
        <name>Fe</name>
        <dbReference type="ChEBI" id="CHEBI:18248"/>
    </ligandPart>
</feature>
<dbReference type="GO" id="GO:0016020">
    <property type="term" value="C:membrane"/>
    <property type="evidence" value="ECO:0007669"/>
    <property type="project" value="UniProtKB-SubCell"/>
</dbReference>
<keyword evidence="8 10" id="KW-0503">Monooxygenase</keyword>
<dbReference type="eggNOG" id="KOG0157">
    <property type="taxonomic scope" value="Eukaryota"/>
</dbReference>
<dbReference type="CDD" id="cd11041">
    <property type="entry name" value="CYP503A1-like"/>
    <property type="match status" value="1"/>
</dbReference>
<reference evidence="12 13" key="1">
    <citation type="journal article" date="2013" name="Chin. Sci. Bull.">
        <title>Genome survey uncovers the secrets of sex and lifestyle in caterpillar fungus.</title>
        <authorList>
            <person name="Hu X."/>
            <person name="Zhang Y."/>
            <person name="Xiao G."/>
            <person name="Zheng P."/>
            <person name="Xia Y."/>
            <person name="Zhang X."/>
            <person name="St Leger R.J."/>
            <person name="Liu X."/>
            <person name="Wang C."/>
        </authorList>
    </citation>
    <scope>NUCLEOTIDE SEQUENCE [LARGE SCALE GENOMIC DNA]</scope>
    <source>
        <strain evidence="13">Co18 / CGMCC 3.14243</strain>
        <tissue evidence="12">Fruit-body</tissue>
    </source>
</reference>
<sequence>MPGPSSALPQLRCPKRHPRSRMPPASESEPNSSIDALATSPMENSSSDAPWQSAIHVPVPPSATWRFPWSYYVAVAAALIVAWLIQPRKRHSALPVPLYKASKTKWIFSAETLVKDSYRKFQDKVYQISGTEGPQLVLPSNYVGELKTLPEDVLSAKEAIADALQSKYTKFSPGHNDELLTLLLRTRLTQNLVTLAPQLKEELEHIIATEFPACDDWTPVKWHPFALRAVPRLSGRAFVGPDINRLERWMDTSINFAIHVFMAGAKLQFFPEWARPFTQYLVSDLGKIRRDIESAKDMIRPVLEQRIRDLDSPSCEKPPNDMMQWLIEALPDNERADVQTQAELQLVTAAASIHTTHGLLCECIYDLAAHPEIQDELRDEARQVLEVEEGWARKDSMAKLKKMDSFMREVQRLRGNIVSFLRKVMKPISLSDGTQLPVGTRVVAPLAGIAHDERFFPNADQFDPLRFYHLRQQSAEANSRLQFTSIGDTYVNFGAGRHACPGRFFAGNEIKLVLARFVLGYDVRLQPGEQRPKPMSIVMTKSPSPNAVLEFRRRQP</sequence>
<dbReference type="InterPro" id="IPR001128">
    <property type="entry name" value="Cyt_P450"/>
</dbReference>
<evidence type="ECO:0000313" key="13">
    <source>
        <dbReference type="Proteomes" id="UP000019374"/>
    </source>
</evidence>
<comment type="similarity">
    <text evidence="3 10">Belongs to the cytochrome P450 family.</text>
</comment>
<dbReference type="GO" id="GO:0020037">
    <property type="term" value="F:heme binding"/>
    <property type="evidence" value="ECO:0007669"/>
    <property type="project" value="InterPro"/>
</dbReference>
<organism evidence="12 13">
    <name type="scientific">Ophiocordyceps sinensis (strain Co18 / CGMCC 3.14243)</name>
    <name type="common">Yarsagumba caterpillar fungus</name>
    <name type="synonym">Hirsutella sinensis</name>
    <dbReference type="NCBI Taxonomy" id="911162"/>
    <lineage>
        <taxon>Eukaryota</taxon>
        <taxon>Fungi</taxon>
        <taxon>Dikarya</taxon>
        <taxon>Ascomycota</taxon>
        <taxon>Pezizomycotina</taxon>
        <taxon>Sordariomycetes</taxon>
        <taxon>Hypocreomycetidae</taxon>
        <taxon>Hypocreales</taxon>
        <taxon>Ophiocordycipitaceae</taxon>
        <taxon>Ophiocordyceps</taxon>
    </lineage>
</organism>
<evidence type="ECO:0000256" key="4">
    <source>
        <dbReference type="ARBA" id="ARBA00022617"/>
    </source>
</evidence>
<dbReference type="InterPro" id="IPR002401">
    <property type="entry name" value="Cyt_P450_E_grp-I"/>
</dbReference>
<dbReference type="GO" id="GO:0005506">
    <property type="term" value="F:iron ion binding"/>
    <property type="evidence" value="ECO:0007669"/>
    <property type="project" value="InterPro"/>
</dbReference>
<feature type="region of interest" description="Disordered" evidence="11">
    <location>
        <begin position="1"/>
        <end position="50"/>
    </location>
</feature>
<evidence type="ECO:0000256" key="8">
    <source>
        <dbReference type="ARBA" id="ARBA00023033"/>
    </source>
</evidence>
<dbReference type="PROSITE" id="PS00086">
    <property type="entry name" value="CYTOCHROME_P450"/>
    <property type="match status" value="1"/>
</dbReference>
<keyword evidence="4 9" id="KW-0349">Heme</keyword>
<evidence type="ECO:0000256" key="11">
    <source>
        <dbReference type="SAM" id="MobiDB-lite"/>
    </source>
</evidence>
<evidence type="ECO:0000256" key="6">
    <source>
        <dbReference type="ARBA" id="ARBA00023002"/>
    </source>
</evidence>
<evidence type="ECO:0000256" key="3">
    <source>
        <dbReference type="ARBA" id="ARBA00010617"/>
    </source>
</evidence>
<dbReference type="InterPro" id="IPR036396">
    <property type="entry name" value="Cyt_P450_sf"/>
</dbReference>
<dbReference type="EMBL" id="KE654808">
    <property type="protein sequence ID" value="EQK98401.1"/>
    <property type="molecule type" value="Genomic_DNA"/>
</dbReference>
<evidence type="ECO:0000256" key="9">
    <source>
        <dbReference type="PIRSR" id="PIRSR602401-1"/>
    </source>
</evidence>
<dbReference type="PANTHER" id="PTHR46206:SF6">
    <property type="entry name" value="CYTOCHROME P450 MONOOXYGENASE AN1598-RELATED"/>
    <property type="match status" value="1"/>
</dbReference>
<evidence type="ECO:0000313" key="12">
    <source>
        <dbReference type="EMBL" id="EQK98401.1"/>
    </source>
</evidence>
<dbReference type="Pfam" id="PF00067">
    <property type="entry name" value="p450"/>
    <property type="match status" value="1"/>
</dbReference>
<gene>
    <name evidence="12" type="ORF">OCS_05888</name>
</gene>
<accession>T5A9H4</accession>
<name>T5A9H4_OPHSC</name>
<evidence type="ECO:0000256" key="1">
    <source>
        <dbReference type="ARBA" id="ARBA00001971"/>
    </source>
</evidence>